<comment type="caution">
    <text evidence="1">The sequence shown here is derived from an EMBL/GenBank/DDBJ whole genome shotgun (WGS) entry which is preliminary data.</text>
</comment>
<organism evidence="1 2">
    <name type="scientific">Punica granatum</name>
    <name type="common">Pomegranate</name>
    <dbReference type="NCBI Taxonomy" id="22663"/>
    <lineage>
        <taxon>Eukaryota</taxon>
        <taxon>Viridiplantae</taxon>
        <taxon>Streptophyta</taxon>
        <taxon>Embryophyta</taxon>
        <taxon>Tracheophyta</taxon>
        <taxon>Spermatophyta</taxon>
        <taxon>Magnoliopsida</taxon>
        <taxon>eudicotyledons</taxon>
        <taxon>Gunneridae</taxon>
        <taxon>Pentapetalae</taxon>
        <taxon>rosids</taxon>
        <taxon>malvids</taxon>
        <taxon>Myrtales</taxon>
        <taxon>Lythraceae</taxon>
        <taxon>Punica</taxon>
    </lineage>
</organism>
<dbReference type="Proteomes" id="UP000233551">
    <property type="component" value="Unassembled WGS sequence"/>
</dbReference>
<sequence length="57" mass="5991">MAQGLESGGVRSFSGDDAIGVDRETVLSWASNPGPFGPSMGIVGRTAHRANIYQRRG</sequence>
<gene>
    <name evidence="1" type="ORF">CRG98_044693</name>
</gene>
<accession>A0A2I0HTK2</accession>
<proteinExistence type="predicted"/>
<dbReference type="AlphaFoldDB" id="A0A2I0HTK2"/>
<protein>
    <submittedName>
        <fullName evidence="1">Uncharacterized protein</fullName>
    </submittedName>
</protein>
<dbReference type="EMBL" id="PGOL01005560">
    <property type="protein sequence ID" value="PKI34913.1"/>
    <property type="molecule type" value="Genomic_DNA"/>
</dbReference>
<keyword evidence="2" id="KW-1185">Reference proteome</keyword>
<reference evidence="1 2" key="1">
    <citation type="submission" date="2017-11" db="EMBL/GenBank/DDBJ databases">
        <title>De-novo sequencing of pomegranate (Punica granatum L.) genome.</title>
        <authorList>
            <person name="Akparov Z."/>
            <person name="Amiraslanov A."/>
            <person name="Hajiyeva S."/>
            <person name="Abbasov M."/>
            <person name="Kaur K."/>
            <person name="Hamwieh A."/>
            <person name="Solovyev V."/>
            <person name="Salamov A."/>
            <person name="Braich B."/>
            <person name="Kosarev P."/>
            <person name="Mahmoud A."/>
            <person name="Hajiyev E."/>
            <person name="Babayeva S."/>
            <person name="Izzatullayeva V."/>
            <person name="Mammadov A."/>
            <person name="Mammadov A."/>
            <person name="Sharifova S."/>
            <person name="Ojaghi J."/>
            <person name="Eynullazada K."/>
            <person name="Bayramov B."/>
            <person name="Abdulazimova A."/>
            <person name="Shahmuradov I."/>
        </authorList>
    </citation>
    <scope>NUCLEOTIDE SEQUENCE [LARGE SCALE GENOMIC DNA]</scope>
    <source>
        <strain evidence="2">cv. AG2017</strain>
        <tissue evidence="1">Leaf</tissue>
    </source>
</reference>
<evidence type="ECO:0000313" key="2">
    <source>
        <dbReference type="Proteomes" id="UP000233551"/>
    </source>
</evidence>
<name>A0A2I0HTK2_PUNGR</name>
<evidence type="ECO:0000313" key="1">
    <source>
        <dbReference type="EMBL" id="PKI34913.1"/>
    </source>
</evidence>